<protein>
    <submittedName>
        <fullName evidence="1">Uncharacterized protein</fullName>
    </submittedName>
</protein>
<keyword evidence="2" id="KW-1185">Reference proteome</keyword>
<dbReference type="EMBL" id="KZ293478">
    <property type="protein sequence ID" value="PBK61186.1"/>
    <property type="molecule type" value="Genomic_DNA"/>
</dbReference>
<proteinExistence type="predicted"/>
<evidence type="ECO:0000313" key="1">
    <source>
        <dbReference type="EMBL" id="PBK61186.1"/>
    </source>
</evidence>
<dbReference type="STRING" id="1076256.A0A2H3BDS4"/>
<evidence type="ECO:0000313" key="2">
    <source>
        <dbReference type="Proteomes" id="UP000218334"/>
    </source>
</evidence>
<gene>
    <name evidence="1" type="ORF">ARMSODRAFT_1025908</name>
</gene>
<accession>A0A2H3BDS4</accession>
<dbReference type="Proteomes" id="UP000218334">
    <property type="component" value="Unassembled WGS sequence"/>
</dbReference>
<sequence length="112" mass="12824">MDDLDVFEAVLSQYADFSHPLNVATTLAYVSHIDDHASKELVDYCGRFVLVNEDSREVVGELDKKMSAQEGPTIWKYGHEKDSVAIEVPERQTVDDEHLQFFMRAIQPDHQD</sequence>
<organism evidence="1 2">
    <name type="scientific">Armillaria solidipes</name>
    <dbReference type="NCBI Taxonomy" id="1076256"/>
    <lineage>
        <taxon>Eukaryota</taxon>
        <taxon>Fungi</taxon>
        <taxon>Dikarya</taxon>
        <taxon>Basidiomycota</taxon>
        <taxon>Agaricomycotina</taxon>
        <taxon>Agaricomycetes</taxon>
        <taxon>Agaricomycetidae</taxon>
        <taxon>Agaricales</taxon>
        <taxon>Marasmiineae</taxon>
        <taxon>Physalacriaceae</taxon>
        <taxon>Armillaria</taxon>
    </lineage>
</organism>
<name>A0A2H3BDS4_9AGAR</name>
<dbReference type="AlphaFoldDB" id="A0A2H3BDS4"/>
<reference evidence="2" key="1">
    <citation type="journal article" date="2017" name="Nat. Ecol. Evol.">
        <title>Genome expansion and lineage-specific genetic innovations in the forest pathogenic fungi Armillaria.</title>
        <authorList>
            <person name="Sipos G."/>
            <person name="Prasanna A.N."/>
            <person name="Walter M.C."/>
            <person name="O'Connor E."/>
            <person name="Balint B."/>
            <person name="Krizsan K."/>
            <person name="Kiss B."/>
            <person name="Hess J."/>
            <person name="Varga T."/>
            <person name="Slot J."/>
            <person name="Riley R."/>
            <person name="Boka B."/>
            <person name="Rigling D."/>
            <person name="Barry K."/>
            <person name="Lee J."/>
            <person name="Mihaltcheva S."/>
            <person name="LaButti K."/>
            <person name="Lipzen A."/>
            <person name="Waldron R."/>
            <person name="Moloney N.M."/>
            <person name="Sperisen C."/>
            <person name="Kredics L."/>
            <person name="Vagvoelgyi C."/>
            <person name="Patrignani A."/>
            <person name="Fitzpatrick D."/>
            <person name="Nagy I."/>
            <person name="Doyle S."/>
            <person name="Anderson J.B."/>
            <person name="Grigoriev I.V."/>
            <person name="Gueldener U."/>
            <person name="Muensterkoetter M."/>
            <person name="Nagy L.G."/>
        </authorList>
    </citation>
    <scope>NUCLEOTIDE SEQUENCE [LARGE SCALE GENOMIC DNA]</scope>
    <source>
        <strain evidence="2">28-4</strain>
    </source>
</reference>